<protein>
    <submittedName>
        <fullName evidence="3">Uncharacterized protein</fullName>
    </submittedName>
</protein>
<accession>A0A7X8C432</accession>
<feature type="transmembrane region" description="Helical" evidence="1">
    <location>
        <begin position="670"/>
        <end position="694"/>
    </location>
</feature>
<keyword evidence="1" id="KW-0472">Membrane</keyword>
<dbReference type="AlphaFoldDB" id="A0A7X8C432"/>
<evidence type="ECO:0000256" key="2">
    <source>
        <dbReference type="SAM" id="SignalP"/>
    </source>
</evidence>
<feature type="transmembrane region" description="Helical" evidence="1">
    <location>
        <begin position="484"/>
        <end position="505"/>
    </location>
</feature>
<dbReference type="PROSITE" id="PS51257">
    <property type="entry name" value="PROKAR_LIPOPROTEIN"/>
    <property type="match status" value="1"/>
</dbReference>
<feature type="transmembrane region" description="Helical" evidence="1">
    <location>
        <begin position="630"/>
        <end position="649"/>
    </location>
</feature>
<comment type="caution">
    <text evidence="3">The sequence shown here is derived from an EMBL/GenBank/DDBJ whole genome shotgun (WGS) entry which is preliminary data.</text>
</comment>
<evidence type="ECO:0000313" key="3">
    <source>
        <dbReference type="EMBL" id="NLJ18424.1"/>
    </source>
</evidence>
<feature type="chain" id="PRO_5030813839" evidence="2">
    <location>
        <begin position="24"/>
        <end position="864"/>
    </location>
</feature>
<feature type="transmembrane region" description="Helical" evidence="1">
    <location>
        <begin position="559"/>
        <end position="579"/>
    </location>
</feature>
<feature type="transmembrane region" description="Helical" evidence="1">
    <location>
        <begin position="810"/>
        <end position="828"/>
    </location>
</feature>
<name>A0A7X8C432_9LACT</name>
<proteinExistence type="predicted"/>
<feature type="signal peptide" evidence="2">
    <location>
        <begin position="1"/>
        <end position="23"/>
    </location>
</feature>
<organism evidence="3 4">
    <name type="scientific">Globicatella sulfidifaciens</name>
    <dbReference type="NCBI Taxonomy" id="136093"/>
    <lineage>
        <taxon>Bacteria</taxon>
        <taxon>Bacillati</taxon>
        <taxon>Bacillota</taxon>
        <taxon>Bacilli</taxon>
        <taxon>Lactobacillales</taxon>
        <taxon>Aerococcaceae</taxon>
        <taxon>Globicatella</taxon>
    </lineage>
</organism>
<keyword evidence="1" id="KW-1133">Transmembrane helix</keyword>
<keyword evidence="1" id="KW-0812">Transmembrane</keyword>
<dbReference type="Proteomes" id="UP000541058">
    <property type="component" value="Unassembled WGS sequence"/>
</dbReference>
<evidence type="ECO:0000313" key="4">
    <source>
        <dbReference type="Proteomes" id="UP000541058"/>
    </source>
</evidence>
<evidence type="ECO:0000256" key="1">
    <source>
        <dbReference type="SAM" id="Phobius"/>
    </source>
</evidence>
<keyword evidence="2" id="KW-0732">Signal</keyword>
<reference evidence="3 4" key="1">
    <citation type="journal article" date="2020" name="Biotechnol. Biofuels">
        <title>New insights from the biogas microbiome by comprehensive genome-resolved metagenomics of nearly 1600 species originating from multiple anaerobic digesters.</title>
        <authorList>
            <person name="Campanaro S."/>
            <person name="Treu L."/>
            <person name="Rodriguez-R L.M."/>
            <person name="Kovalovszki A."/>
            <person name="Ziels R.M."/>
            <person name="Maus I."/>
            <person name="Zhu X."/>
            <person name="Kougias P.G."/>
            <person name="Basile A."/>
            <person name="Luo G."/>
            <person name="Schluter A."/>
            <person name="Konstantinidis K.T."/>
            <person name="Angelidaki I."/>
        </authorList>
    </citation>
    <scope>NUCLEOTIDE SEQUENCE [LARGE SCALE GENOMIC DNA]</scope>
    <source>
        <strain evidence="3">AS23ysBPME_34</strain>
    </source>
</reference>
<dbReference type="EMBL" id="JAAYSM010000195">
    <property type="protein sequence ID" value="NLJ18424.1"/>
    <property type="molecule type" value="Genomic_DNA"/>
</dbReference>
<sequence length="864" mass="96230">MKKKSILVLFVLLLLTACSPYHTVDFNVTMNDDQSGVVTLTGSISKSSADSVSFKDIQKAVKDAVNSIDKYDVSNFSTEVVDDESKLLMIYKEEFDSIDSLNKLLNELNAGDEEIFIEFVDHPNPLVNETTIKGFGIETSGFFDDIYDVIAKKGYFDEEFDGDLRSYSSTTQTLILGDGEERSFYEDIQFIDTYIISDIDQTFALNDDRTLDYTLVYTFSDGFESFDFDKYKAYIKDQFSEYDIDYKLEKEDNGFKIIIENYTNEYEQVLLESTGFTASFSFGMTDPKNREYEFTDTADFSSAEKDTNFSGVYIYGSSTDAGFLYSSNPTINTYVDLGNYELRSIYGEKFLDEGTPVDSSLIPNEDNVMSMVSEDGYVSSLYFEVELVNKTAMIIKWVSIGLGSVLAVLAVVFGAKKYGPTLKAKLEENKAKRLEEANAVVSTDEEGNAHLEGEATPEIVAADKLSLMGFVDSLKHELTNPKSYIYGGILLGSFIVIAIVLQAMLAKGITELASDVIGFNLGGMLDISDKTFLIILVLLLGGGITSKQTVFESGGSATLMSLTFVVLIGIVLAHLLSYFVYRKINHDKEKYLEHTLLGTLGFVALLFVISLISFKDSLGMTKTSLSTLNIFTRVLPFHLFMLFITNMLFNKEDAPKLPAYTAIKFGLSKFASMYTTVFVVFMVALLFINAAYAIPFVPNMLGLLIPIILGNSFTVGTGEYAEKMSLFSEEVGRAYVPILVVLVLAILFILTIKHFYDNNECKDKMKFSALVAGAYVLPMMFISYISSIVVITPDLGFFSDGGKMVARNSYVGFIVLFVLLAGLVYVRLEYLYDLEILNTIEAKVLYLKEALANIGKNLKSKQED</sequence>
<feature type="transmembrane region" description="Helical" evidence="1">
    <location>
        <begin position="394"/>
        <end position="415"/>
    </location>
</feature>
<dbReference type="RefSeq" id="WP_276648225.1">
    <property type="nucleotide sequence ID" value="NZ_JAAYSM010000195.1"/>
</dbReference>
<feature type="transmembrane region" description="Helical" evidence="1">
    <location>
        <begin position="591"/>
        <end position="614"/>
    </location>
</feature>
<feature type="transmembrane region" description="Helical" evidence="1">
    <location>
        <begin position="767"/>
        <end position="790"/>
    </location>
</feature>
<feature type="transmembrane region" description="Helical" evidence="1">
    <location>
        <begin position="734"/>
        <end position="755"/>
    </location>
</feature>
<gene>
    <name evidence="3" type="ORF">GX355_06135</name>
</gene>